<dbReference type="SMART" id="SM00896">
    <property type="entry name" value="FDX-ACB"/>
    <property type="match status" value="1"/>
</dbReference>
<dbReference type="Gene3D" id="3.30.56.10">
    <property type="match status" value="2"/>
</dbReference>
<accession>A0A2M7BBL2</accession>
<protein>
    <recommendedName>
        <fullName evidence="11">Phenylalanine--tRNA ligase beta subunit</fullName>
        <ecNumber evidence="11">6.1.1.20</ecNumber>
    </recommendedName>
    <alternativeName>
        <fullName evidence="11">Phenylalanyl-tRNA synthetase beta subunit</fullName>
        <shortName evidence="11">PheRS</shortName>
    </alternativeName>
</protein>
<dbReference type="InterPro" id="IPR045060">
    <property type="entry name" value="Phe-tRNA-ligase_IIc_bsu"/>
</dbReference>
<evidence type="ECO:0000256" key="5">
    <source>
        <dbReference type="ARBA" id="ARBA00022741"/>
    </source>
</evidence>
<dbReference type="Proteomes" id="UP000229631">
    <property type="component" value="Unassembled WGS sequence"/>
</dbReference>
<comment type="cofactor">
    <cofactor evidence="11">
        <name>Mg(2+)</name>
        <dbReference type="ChEBI" id="CHEBI:18420"/>
    </cofactor>
    <text evidence="11">Binds 2 magnesium ions per tetramer.</text>
</comment>
<feature type="domain" description="B5" evidence="13">
    <location>
        <begin position="295"/>
        <end position="373"/>
    </location>
</feature>
<sequence length="671" mass="76352">MDIKISDHWLRELIETKATPEKIKEYLSLCGQSVNRLTKEGNDFVYEVEVTTNRPDCLSVYGIARELSAILPQFGIPAVLKKIPTLKIKNKLPGLPLSIKISQRTLCPRFTALVFENVKIKPSPKFVQERLAIAGIRSLNNVIDISNYLMLELGQPMHTFDYDKIRRSRMVLRESKEGESVITLDGQERKLPVGTMVIEDGEARLIDLCGIMGAKNSETDENTQRVLLFVQTYNPTKIRKTCQELGFRTEASSRFEKGVDPEDVIPAMERANFLFKEWCEAIEGSELFDVYPHPYQEKTVSVSAKQIKKITGLEIDLEKAKEILASLGFKTKINLADKLISAKVPHYRAGDISIPEDLVEEIARIYGYFNLPSILPPLPDKIESSSNQTFNFEYKIKTALKYWGFTEVMSYSLVSEELLNKTDTDSKKLLKIGNPLSSDMVFLRASLIPSLLEIIAKNNSAGQIFEMANVYLPKSKENLPDESFELTLATTNDNFLELKGIIESLLHEFFIDNLEMTIDNRFEHVLLEKTISLYLGDCNIGVMGKIRPEILKNMGIKNPVWITDIEVRRLWRFVGSGKKYTPLPKYPPIIEDLSFELPPKTFIGPVIETIKEEDSLIKTVELLDSFENTKTFRIIYQSDKENLSNKEIKGIREKIINLLSARFQAQIKGAD</sequence>
<dbReference type="Pfam" id="PF03147">
    <property type="entry name" value="FDX-ACB"/>
    <property type="match status" value="1"/>
</dbReference>
<evidence type="ECO:0000256" key="8">
    <source>
        <dbReference type="ARBA" id="ARBA00022917"/>
    </source>
</evidence>
<dbReference type="InterPro" id="IPR005146">
    <property type="entry name" value="B3/B4_tRNA-bd"/>
</dbReference>
<feature type="binding site" evidence="11">
    <location>
        <position position="360"/>
    </location>
    <ligand>
        <name>Mg(2+)</name>
        <dbReference type="ChEBI" id="CHEBI:18420"/>
        <note>shared with alpha subunit</note>
    </ligand>
</feature>
<evidence type="ECO:0000256" key="4">
    <source>
        <dbReference type="ARBA" id="ARBA00022723"/>
    </source>
</evidence>
<keyword evidence="11" id="KW-0963">Cytoplasm</keyword>
<evidence type="ECO:0000256" key="9">
    <source>
        <dbReference type="ARBA" id="ARBA00023146"/>
    </source>
</evidence>
<dbReference type="SMART" id="SM00874">
    <property type="entry name" value="B5"/>
    <property type="match status" value="1"/>
</dbReference>
<evidence type="ECO:0000259" key="13">
    <source>
        <dbReference type="PROSITE" id="PS51483"/>
    </source>
</evidence>
<dbReference type="GO" id="GO:0000287">
    <property type="term" value="F:magnesium ion binding"/>
    <property type="evidence" value="ECO:0007669"/>
    <property type="project" value="UniProtKB-UniRule"/>
</dbReference>
<evidence type="ECO:0000259" key="12">
    <source>
        <dbReference type="PROSITE" id="PS51447"/>
    </source>
</evidence>
<dbReference type="SUPFAM" id="SSF46955">
    <property type="entry name" value="Putative DNA-binding domain"/>
    <property type="match status" value="2"/>
</dbReference>
<evidence type="ECO:0000256" key="11">
    <source>
        <dbReference type="HAMAP-Rule" id="MF_00283"/>
    </source>
</evidence>
<feature type="domain" description="FDX-ACB" evidence="12">
    <location>
        <begin position="584"/>
        <end position="668"/>
    </location>
</feature>
<dbReference type="InterPro" id="IPR036690">
    <property type="entry name" value="Fdx_antiC-bd_sf"/>
</dbReference>
<comment type="subunit">
    <text evidence="2 11">Tetramer of two alpha and two beta subunits.</text>
</comment>
<dbReference type="GO" id="GO:0006432">
    <property type="term" value="P:phenylalanyl-tRNA aminoacylation"/>
    <property type="evidence" value="ECO:0007669"/>
    <property type="project" value="UniProtKB-UniRule"/>
</dbReference>
<evidence type="ECO:0000256" key="10">
    <source>
        <dbReference type="ARBA" id="ARBA00049255"/>
    </source>
</evidence>
<dbReference type="InterPro" id="IPR041616">
    <property type="entry name" value="PheRS_beta_core"/>
</dbReference>
<evidence type="ECO:0000313" key="14">
    <source>
        <dbReference type="EMBL" id="PIV00450.1"/>
    </source>
</evidence>
<dbReference type="SUPFAM" id="SSF55681">
    <property type="entry name" value="Class II aaRS and biotin synthetases"/>
    <property type="match status" value="1"/>
</dbReference>
<dbReference type="PROSITE" id="PS51447">
    <property type="entry name" value="FDX_ACB"/>
    <property type="match status" value="1"/>
</dbReference>
<dbReference type="EC" id="6.1.1.20" evidence="11"/>
<keyword evidence="7 11" id="KW-0460">Magnesium</keyword>
<comment type="caution">
    <text evidence="14">The sequence shown here is derived from an EMBL/GenBank/DDBJ whole genome shotgun (WGS) entry which is preliminary data.</text>
</comment>
<dbReference type="Gene3D" id="3.30.930.10">
    <property type="entry name" value="Bira Bifunctional Protein, Domain 2"/>
    <property type="match status" value="1"/>
</dbReference>
<dbReference type="Gene3D" id="3.30.70.380">
    <property type="entry name" value="Ferrodoxin-fold anticodon-binding domain"/>
    <property type="match status" value="1"/>
</dbReference>
<comment type="subcellular location">
    <subcellularLocation>
        <location evidence="11">Cytoplasm</location>
    </subcellularLocation>
</comment>
<keyword evidence="6 11" id="KW-0067">ATP-binding</keyword>
<proteinExistence type="inferred from homology"/>
<keyword evidence="5 11" id="KW-0547">Nucleotide-binding</keyword>
<evidence type="ECO:0000256" key="3">
    <source>
        <dbReference type="ARBA" id="ARBA00022598"/>
    </source>
</evidence>
<evidence type="ECO:0000256" key="6">
    <source>
        <dbReference type="ARBA" id="ARBA00022840"/>
    </source>
</evidence>
<dbReference type="PANTHER" id="PTHR10947:SF0">
    <property type="entry name" value="PHENYLALANINE--TRNA LIGASE BETA SUBUNIT"/>
    <property type="match status" value="1"/>
</dbReference>
<dbReference type="Gene3D" id="3.50.40.10">
    <property type="entry name" value="Phenylalanyl-trna Synthetase, Chain B, domain 3"/>
    <property type="match status" value="1"/>
</dbReference>
<dbReference type="EMBL" id="PEVC01000053">
    <property type="protein sequence ID" value="PIV00450.1"/>
    <property type="molecule type" value="Genomic_DNA"/>
</dbReference>
<dbReference type="SUPFAM" id="SSF54991">
    <property type="entry name" value="Anticodon-binding domain of PheRS"/>
    <property type="match status" value="1"/>
</dbReference>
<evidence type="ECO:0000313" key="15">
    <source>
        <dbReference type="Proteomes" id="UP000229631"/>
    </source>
</evidence>
<feature type="binding site" evidence="11">
    <location>
        <position position="351"/>
    </location>
    <ligand>
        <name>Mg(2+)</name>
        <dbReference type="ChEBI" id="CHEBI:18420"/>
        <note>shared with alpha subunit</note>
    </ligand>
</feature>
<dbReference type="SMART" id="SM00873">
    <property type="entry name" value="B3_4"/>
    <property type="match status" value="1"/>
</dbReference>
<dbReference type="GO" id="GO:0005524">
    <property type="term" value="F:ATP binding"/>
    <property type="evidence" value="ECO:0007669"/>
    <property type="project" value="UniProtKB-UniRule"/>
</dbReference>
<evidence type="ECO:0000256" key="1">
    <source>
        <dbReference type="ARBA" id="ARBA00008653"/>
    </source>
</evidence>
<keyword evidence="9 11" id="KW-0030">Aminoacyl-tRNA synthetase</keyword>
<name>A0A2M7BBL2_9BACT</name>
<dbReference type="InterPro" id="IPR004532">
    <property type="entry name" value="Phe-tRNA-ligase_IIc_bsu_bact"/>
</dbReference>
<gene>
    <name evidence="11 14" type="primary">pheT</name>
    <name evidence="14" type="ORF">COS54_03030</name>
</gene>
<organism evidence="14 15">
    <name type="scientific">Candidatus Shapirobacteria bacterium CG03_land_8_20_14_0_80_39_12</name>
    <dbReference type="NCBI Taxonomy" id="1974879"/>
    <lineage>
        <taxon>Bacteria</taxon>
        <taxon>Candidatus Shapironibacteriota</taxon>
    </lineage>
</organism>
<dbReference type="InterPro" id="IPR009061">
    <property type="entry name" value="DNA-bd_dom_put_sf"/>
</dbReference>
<evidence type="ECO:0000256" key="7">
    <source>
        <dbReference type="ARBA" id="ARBA00022842"/>
    </source>
</evidence>
<feature type="binding site" evidence="11">
    <location>
        <position position="361"/>
    </location>
    <ligand>
        <name>Mg(2+)</name>
        <dbReference type="ChEBI" id="CHEBI:18420"/>
        <note>shared with alpha subunit</note>
    </ligand>
</feature>
<dbReference type="Pfam" id="PF03483">
    <property type="entry name" value="B3_4"/>
    <property type="match status" value="1"/>
</dbReference>
<feature type="binding site" evidence="11">
    <location>
        <position position="357"/>
    </location>
    <ligand>
        <name>Mg(2+)</name>
        <dbReference type="ChEBI" id="CHEBI:18420"/>
        <note>shared with alpha subunit</note>
    </ligand>
</feature>
<dbReference type="InterPro" id="IPR005147">
    <property type="entry name" value="tRNA_synthase_B5-dom"/>
</dbReference>
<dbReference type="Pfam" id="PF17759">
    <property type="entry name" value="tRNA_synthFbeta"/>
    <property type="match status" value="1"/>
</dbReference>
<keyword evidence="3 11" id="KW-0436">Ligase</keyword>
<dbReference type="GO" id="GO:0004826">
    <property type="term" value="F:phenylalanine-tRNA ligase activity"/>
    <property type="evidence" value="ECO:0007669"/>
    <property type="project" value="UniProtKB-UniRule"/>
</dbReference>
<keyword evidence="8 11" id="KW-0648">Protein biosynthesis</keyword>
<evidence type="ECO:0000256" key="2">
    <source>
        <dbReference type="ARBA" id="ARBA00011209"/>
    </source>
</evidence>
<dbReference type="NCBIfam" id="TIGR00472">
    <property type="entry name" value="pheT_bact"/>
    <property type="match status" value="1"/>
</dbReference>
<keyword evidence="4 11" id="KW-0479">Metal-binding</keyword>
<dbReference type="Pfam" id="PF03484">
    <property type="entry name" value="B5"/>
    <property type="match status" value="1"/>
</dbReference>
<dbReference type="SUPFAM" id="SSF56037">
    <property type="entry name" value="PheT/TilS domain"/>
    <property type="match status" value="1"/>
</dbReference>
<dbReference type="AlphaFoldDB" id="A0A2M7BBL2"/>
<dbReference type="InterPro" id="IPR020825">
    <property type="entry name" value="Phe-tRNA_synthase-like_B3/B4"/>
</dbReference>
<dbReference type="PANTHER" id="PTHR10947">
    <property type="entry name" value="PHENYLALANYL-TRNA SYNTHETASE BETA CHAIN AND LEUCINE-RICH REPEAT-CONTAINING PROTEIN 47"/>
    <property type="match status" value="1"/>
</dbReference>
<dbReference type="GO" id="GO:0003723">
    <property type="term" value="F:RNA binding"/>
    <property type="evidence" value="ECO:0007669"/>
    <property type="project" value="InterPro"/>
</dbReference>
<dbReference type="InterPro" id="IPR005121">
    <property type="entry name" value="Fdx_antiC-bd"/>
</dbReference>
<dbReference type="GO" id="GO:0009328">
    <property type="term" value="C:phenylalanine-tRNA ligase complex"/>
    <property type="evidence" value="ECO:0007669"/>
    <property type="project" value="TreeGrafter"/>
</dbReference>
<comment type="similarity">
    <text evidence="1 11">Belongs to the phenylalanyl-tRNA synthetase beta subunit family. Type 1 subfamily.</text>
</comment>
<dbReference type="HAMAP" id="MF_00283">
    <property type="entry name" value="Phe_tRNA_synth_beta1"/>
    <property type="match status" value="1"/>
</dbReference>
<comment type="catalytic activity">
    <reaction evidence="10 11">
        <text>tRNA(Phe) + L-phenylalanine + ATP = L-phenylalanyl-tRNA(Phe) + AMP + diphosphate + H(+)</text>
        <dbReference type="Rhea" id="RHEA:19413"/>
        <dbReference type="Rhea" id="RHEA-COMP:9668"/>
        <dbReference type="Rhea" id="RHEA-COMP:9699"/>
        <dbReference type="ChEBI" id="CHEBI:15378"/>
        <dbReference type="ChEBI" id="CHEBI:30616"/>
        <dbReference type="ChEBI" id="CHEBI:33019"/>
        <dbReference type="ChEBI" id="CHEBI:58095"/>
        <dbReference type="ChEBI" id="CHEBI:78442"/>
        <dbReference type="ChEBI" id="CHEBI:78531"/>
        <dbReference type="ChEBI" id="CHEBI:456215"/>
        <dbReference type="EC" id="6.1.1.20"/>
    </reaction>
</comment>
<dbReference type="PROSITE" id="PS51483">
    <property type="entry name" value="B5"/>
    <property type="match status" value="1"/>
</dbReference>
<dbReference type="InterPro" id="IPR045864">
    <property type="entry name" value="aa-tRNA-synth_II/BPL/LPL"/>
</dbReference>
<reference evidence="15" key="1">
    <citation type="submission" date="2017-09" db="EMBL/GenBank/DDBJ databases">
        <title>Depth-based differentiation of microbial function through sediment-hosted aquifers and enrichment of novel symbionts in the deep terrestrial subsurface.</title>
        <authorList>
            <person name="Probst A.J."/>
            <person name="Ladd B."/>
            <person name="Jarett J.K."/>
            <person name="Geller-Mcgrath D.E."/>
            <person name="Sieber C.M.K."/>
            <person name="Emerson J.B."/>
            <person name="Anantharaman K."/>
            <person name="Thomas B.C."/>
            <person name="Malmstrom R."/>
            <person name="Stieglmeier M."/>
            <person name="Klingl A."/>
            <person name="Woyke T."/>
            <person name="Ryan C.M."/>
            <person name="Banfield J.F."/>
        </authorList>
    </citation>
    <scope>NUCLEOTIDE SEQUENCE [LARGE SCALE GENOMIC DNA]</scope>
</reference>
<dbReference type="CDD" id="cd00769">
    <property type="entry name" value="PheRS_beta_core"/>
    <property type="match status" value="1"/>
</dbReference>